<accession>A0A699RUD5</accession>
<dbReference type="AlphaFoldDB" id="A0A699RUD5"/>
<protein>
    <submittedName>
        <fullName evidence="1">Uncharacterized protein</fullName>
    </submittedName>
</protein>
<reference evidence="1" key="1">
    <citation type="journal article" date="2019" name="Sci. Rep.">
        <title>Draft genome of Tanacetum cinerariifolium, the natural source of mosquito coil.</title>
        <authorList>
            <person name="Yamashiro T."/>
            <person name="Shiraishi A."/>
            <person name="Satake H."/>
            <person name="Nakayama K."/>
        </authorList>
    </citation>
    <scope>NUCLEOTIDE SEQUENCE</scope>
</reference>
<evidence type="ECO:0000313" key="1">
    <source>
        <dbReference type="EMBL" id="GFC88878.1"/>
    </source>
</evidence>
<organism evidence="1">
    <name type="scientific">Tanacetum cinerariifolium</name>
    <name type="common">Dalmatian daisy</name>
    <name type="synonym">Chrysanthemum cinerariifolium</name>
    <dbReference type="NCBI Taxonomy" id="118510"/>
    <lineage>
        <taxon>Eukaryota</taxon>
        <taxon>Viridiplantae</taxon>
        <taxon>Streptophyta</taxon>
        <taxon>Embryophyta</taxon>
        <taxon>Tracheophyta</taxon>
        <taxon>Spermatophyta</taxon>
        <taxon>Magnoliopsida</taxon>
        <taxon>eudicotyledons</taxon>
        <taxon>Gunneridae</taxon>
        <taxon>Pentapetalae</taxon>
        <taxon>asterids</taxon>
        <taxon>campanulids</taxon>
        <taxon>Asterales</taxon>
        <taxon>Asteraceae</taxon>
        <taxon>Asteroideae</taxon>
        <taxon>Anthemideae</taxon>
        <taxon>Anthemidinae</taxon>
        <taxon>Tanacetum</taxon>
    </lineage>
</organism>
<sequence>NLSDAMIRAFLANQPASPQLAKEYLEQIDLDDLEEMDLH</sequence>
<dbReference type="EMBL" id="BKCJ011117902">
    <property type="protein sequence ID" value="GFC88878.1"/>
    <property type="molecule type" value="Genomic_DNA"/>
</dbReference>
<feature type="non-terminal residue" evidence="1">
    <location>
        <position position="1"/>
    </location>
</feature>
<gene>
    <name evidence="1" type="ORF">Tci_860848</name>
</gene>
<name>A0A699RUD5_TANCI</name>
<comment type="caution">
    <text evidence="1">The sequence shown here is derived from an EMBL/GenBank/DDBJ whole genome shotgun (WGS) entry which is preliminary data.</text>
</comment>
<proteinExistence type="predicted"/>